<accession>A0AAV4SAL0</accession>
<dbReference type="InterPro" id="IPR043070">
    <property type="entry name" value="Spidroin_repeat"/>
</dbReference>
<feature type="signal peptide" evidence="1">
    <location>
        <begin position="1"/>
        <end position="19"/>
    </location>
</feature>
<keyword evidence="1" id="KW-0732">Signal</keyword>
<reference evidence="2 3" key="1">
    <citation type="submission" date="2021-06" db="EMBL/GenBank/DDBJ databases">
        <title>Caerostris extrusa draft genome.</title>
        <authorList>
            <person name="Kono N."/>
            <person name="Arakawa K."/>
        </authorList>
    </citation>
    <scope>NUCLEOTIDE SEQUENCE [LARGE SCALE GENOMIC DNA]</scope>
</reference>
<feature type="chain" id="PRO_5043427888" evidence="1">
    <location>
        <begin position="20"/>
        <end position="227"/>
    </location>
</feature>
<gene>
    <name evidence="2" type="ORF">CEXT_715051</name>
</gene>
<dbReference type="AlphaFoldDB" id="A0AAV4SAL0"/>
<dbReference type="EMBL" id="BPLR01009389">
    <property type="protein sequence ID" value="GIY31538.1"/>
    <property type="molecule type" value="Genomic_DNA"/>
</dbReference>
<protein>
    <submittedName>
        <fullName evidence="2">Uncharacterized protein</fullName>
    </submittedName>
</protein>
<proteinExistence type="predicted"/>
<comment type="caution">
    <text evidence="2">The sequence shown here is derived from an EMBL/GenBank/DDBJ whole genome shotgun (WGS) entry which is preliminary data.</text>
</comment>
<dbReference type="Proteomes" id="UP001054945">
    <property type="component" value="Unassembled WGS sequence"/>
</dbReference>
<dbReference type="Gene3D" id="1.10.274.60">
    <property type="entry name" value="Spidroin, repetitive domain"/>
    <property type="match status" value="1"/>
</dbReference>
<keyword evidence="3" id="KW-1185">Reference proteome</keyword>
<evidence type="ECO:0000313" key="3">
    <source>
        <dbReference type="Proteomes" id="UP001054945"/>
    </source>
</evidence>
<name>A0AAV4SAL0_CAEEX</name>
<sequence>MLKIYLALTVLICIRMANSLDLAIESGISNAGALSSSYLDCLSGCTNAEVFETTFTTAVLASPTARYAFDCSDITPANFSKALYDNIRNVLRQYKVPCPDFLSKYAVDPVTKNFQSFTPTFIMEIYAKTMAKVLISEDSLNAANAAILGKGYFDSVLEASNLNSDKSGAEYKLRTIFDAYRIFLESIGNFTPDKIPDGCFAFQTEIKLAAPKVIANFNVTIVENPDL</sequence>
<organism evidence="2 3">
    <name type="scientific">Caerostris extrusa</name>
    <name type="common">Bark spider</name>
    <name type="synonym">Caerostris bankana</name>
    <dbReference type="NCBI Taxonomy" id="172846"/>
    <lineage>
        <taxon>Eukaryota</taxon>
        <taxon>Metazoa</taxon>
        <taxon>Ecdysozoa</taxon>
        <taxon>Arthropoda</taxon>
        <taxon>Chelicerata</taxon>
        <taxon>Arachnida</taxon>
        <taxon>Araneae</taxon>
        <taxon>Araneomorphae</taxon>
        <taxon>Entelegynae</taxon>
        <taxon>Araneoidea</taxon>
        <taxon>Araneidae</taxon>
        <taxon>Caerostris</taxon>
    </lineage>
</organism>
<evidence type="ECO:0000256" key="1">
    <source>
        <dbReference type="SAM" id="SignalP"/>
    </source>
</evidence>
<evidence type="ECO:0000313" key="2">
    <source>
        <dbReference type="EMBL" id="GIY31538.1"/>
    </source>
</evidence>